<keyword evidence="3" id="KW-1185">Reference proteome</keyword>
<dbReference type="EMBL" id="LMTR01000093">
    <property type="protein sequence ID" value="KWT64305.1"/>
    <property type="molecule type" value="Genomic_DNA"/>
</dbReference>
<evidence type="ECO:0000313" key="3">
    <source>
        <dbReference type="Proteomes" id="UP000059074"/>
    </source>
</evidence>
<reference evidence="2 3" key="1">
    <citation type="submission" date="2015-10" db="EMBL/GenBank/DDBJ databases">
        <title>Transcriptomic analysis of a linuron degrading triple-species bacterial consortium.</title>
        <authorList>
            <person name="Albers P."/>
        </authorList>
    </citation>
    <scope>NUCLEOTIDE SEQUENCE [LARGE SCALE GENOMIC DNA]</scope>
    <source>
        <strain evidence="2 3">WDL6</strain>
    </source>
</reference>
<feature type="signal peptide" evidence="1">
    <location>
        <begin position="1"/>
        <end position="22"/>
    </location>
</feature>
<proteinExistence type="predicted"/>
<keyword evidence="1" id="KW-0732">Signal</keyword>
<accession>A0A125NTR7</accession>
<feature type="chain" id="PRO_5007178194" evidence="1">
    <location>
        <begin position="23"/>
        <end position="116"/>
    </location>
</feature>
<dbReference type="RefSeq" id="WP_157066874.1">
    <property type="nucleotide sequence ID" value="NZ_JAEFBX010000002.1"/>
</dbReference>
<organism evidence="2 3">
    <name type="scientific">Hyphomicrobium sulfonivorans</name>
    <dbReference type="NCBI Taxonomy" id="121290"/>
    <lineage>
        <taxon>Bacteria</taxon>
        <taxon>Pseudomonadati</taxon>
        <taxon>Pseudomonadota</taxon>
        <taxon>Alphaproteobacteria</taxon>
        <taxon>Hyphomicrobiales</taxon>
        <taxon>Hyphomicrobiaceae</taxon>
        <taxon>Hyphomicrobium</taxon>
    </lineage>
</organism>
<protein>
    <submittedName>
        <fullName evidence="2">Uncharacterized protein</fullName>
    </submittedName>
</protein>
<dbReference type="Proteomes" id="UP000059074">
    <property type="component" value="Unassembled WGS sequence"/>
</dbReference>
<dbReference type="PATRIC" id="fig|121290.4.peg.748"/>
<evidence type="ECO:0000256" key="1">
    <source>
        <dbReference type="SAM" id="SignalP"/>
    </source>
</evidence>
<sequence>MRKVLLSLLCGAAAVATFGATADDASARSYRWYRDYAPMYPQVYYGPPAMYVVPPAYPYYPRKVYSACCGGYVVGPAYTYYPAPVVVPVQRYVQPYYVAPARGAYYGGRRAARCCR</sequence>
<gene>
    <name evidence="2" type="ORF">APY04_3317</name>
</gene>
<evidence type="ECO:0000313" key="2">
    <source>
        <dbReference type="EMBL" id="KWT64305.1"/>
    </source>
</evidence>
<dbReference type="AlphaFoldDB" id="A0A125NTR7"/>
<comment type="caution">
    <text evidence="2">The sequence shown here is derived from an EMBL/GenBank/DDBJ whole genome shotgun (WGS) entry which is preliminary data.</text>
</comment>
<name>A0A125NTR7_HYPSL</name>